<dbReference type="PANTHER" id="PTHR34582">
    <property type="entry name" value="UPF0702 TRANSMEMBRANE PROTEIN YCAP"/>
    <property type="match status" value="1"/>
</dbReference>
<evidence type="ECO:0000256" key="1">
    <source>
        <dbReference type="ARBA" id="ARBA00004651"/>
    </source>
</evidence>
<keyword evidence="6 7" id="KW-0472">Membrane</keyword>
<dbReference type="Pfam" id="PF04239">
    <property type="entry name" value="DUF421"/>
    <property type="match status" value="1"/>
</dbReference>
<evidence type="ECO:0000313" key="9">
    <source>
        <dbReference type="EMBL" id="NJC72300.1"/>
    </source>
</evidence>
<dbReference type="InterPro" id="IPR023090">
    <property type="entry name" value="UPF0702_alpha/beta_dom_sf"/>
</dbReference>
<keyword evidence="4 7" id="KW-0812">Transmembrane</keyword>
<protein>
    <submittedName>
        <fullName evidence="9">DUF421 domain-containing protein</fullName>
    </submittedName>
</protein>
<evidence type="ECO:0000256" key="3">
    <source>
        <dbReference type="ARBA" id="ARBA00022475"/>
    </source>
</evidence>
<organism evidence="9 10">
    <name type="scientific">Planosporangium thailandense</name>
    <dbReference type="NCBI Taxonomy" id="765197"/>
    <lineage>
        <taxon>Bacteria</taxon>
        <taxon>Bacillati</taxon>
        <taxon>Actinomycetota</taxon>
        <taxon>Actinomycetes</taxon>
        <taxon>Micromonosporales</taxon>
        <taxon>Micromonosporaceae</taxon>
        <taxon>Planosporangium</taxon>
    </lineage>
</organism>
<comment type="similarity">
    <text evidence="2">Belongs to the UPF0702 family.</text>
</comment>
<evidence type="ECO:0000259" key="8">
    <source>
        <dbReference type="Pfam" id="PF04239"/>
    </source>
</evidence>
<evidence type="ECO:0000256" key="4">
    <source>
        <dbReference type="ARBA" id="ARBA00022692"/>
    </source>
</evidence>
<reference evidence="9 10" key="1">
    <citation type="submission" date="2020-03" db="EMBL/GenBank/DDBJ databases">
        <title>WGS of the type strain of Planosporangium spp.</title>
        <authorList>
            <person name="Thawai C."/>
        </authorList>
    </citation>
    <scope>NUCLEOTIDE SEQUENCE [LARGE SCALE GENOMIC DNA]</scope>
    <source>
        <strain evidence="9 10">TBRC 5610</strain>
    </source>
</reference>
<keyword evidence="10" id="KW-1185">Reference proteome</keyword>
<dbReference type="EMBL" id="JAATVY010000017">
    <property type="protein sequence ID" value="NJC72300.1"/>
    <property type="molecule type" value="Genomic_DNA"/>
</dbReference>
<gene>
    <name evidence="9" type="ORF">HC031_21650</name>
</gene>
<name>A0ABX0Y1R6_9ACTN</name>
<sequence length="170" mass="19376">MDLHKIFVPQTPPLEVMLRGSIVYLALYFLLRVVLKRQSGTTGITDLLVIVLIADAAQNAMSAQYNSVTDGLILVATIIGWSFLLDLLAYWFPPLRNVIQSRPLSLVKDGQIVRRNMRRELITEDELWSQLRQQGIEDLAKVRRVYMEPDGQFSVVTGNHHRPTSEKQAF</sequence>
<proteinExistence type="inferred from homology"/>
<feature type="transmembrane region" description="Helical" evidence="7">
    <location>
        <begin position="16"/>
        <end position="35"/>
    </location>
</feature>
<comment type="subcellular location">
    <subcellularLocation>
        <location evidence="1">Cell membrane</location>
        <topology evidence="1">Multi-pass membrane protein</topology>
    </subcellularLocation>
</comment>
<dbReference type="PANTHER" id="PTHR34582:SF6">
    <property type="entry name" value="UPF0702 TRANSMEMBRANE PROTEIN YCAP"/>
    <property type="match status" value="1"/>
</dbReference>
<evidence type="ECO:0000256" key="7">
    <source>
        <dbReference type="SAM" id="Phobius"/>
    </source>
</evidence>
<feature type="transmembrane region" description="Helical" evidence="7">
    <location>
        <begin position="71"/>
        <end position="92"/>
    </location>
</feature>
<feature type="domain" description="YetF C-terminal" evidence="8">
    <location>
        <begin position="94"/>
        <end position="160"/>
    </location>
</feature>
<comment type="caution">
    <text evidence="9">The sequence shown here is derived from an EMBL/GenBank/DDBJ whole genome shotgun (WGS) entry which is preliminary data.</text>
</comment>
<keyword evidence="3" id="KW-1003">Cell membrane</keyword>
<accession>A0ABX0Y1R6</accession>
<keyword evidence="5 7" id="KW-1133">Transmembrane helix</keyword>
<dbReference type="RefSeq" id="WP_167927209.1">
    <property type="nucleotide sequence ID" value="NZ_JAATVY010000017.1"/>
</dbReference>
<dbReference type="Proteomes" id="UP000722989">
    <property type="component" value="Unassembled WGS sequence"/>
</dbReference>
<dbReference type="InterPro" id="IPR007353">
    <property type="entry name" value="DUF421"/>
</dbReference>
<evidence type="ECO:0000256" key="6">
    <source>
        <dbReference type="ARBA" id="ARBA00023136"/>
    </source>
</evidence>
<evidence type="ECO:0000256" key="2">
    <source>
        <dbReference type="ARBA" id="ARBA00006448"/>
    </source>
</evidence>
<dbReference type="Gene3D" id="3.30.240.20">
    <property type="entry name" value="bsu07140 like domains"/>
    <property type="match status" value="1"/>
</dbReference>
<evidence type="ECO:0000313" key="10">
    <source>
        <dbReference type="Proteomes" id="UP000722989"/>
    </source>
</evidence>
<evidence type="ECO:0000256" key="5">
    <source>
        <dbReference type="ARBA" id="ARBA00022989"/>
    </source>
</evidence>